<dbReference type="GO" id="GO:0005634">
    <property type="term" value="C:nucleus"/>
    <property type="evidence" value="ECO:0007669"/>
    <property type="project" value="TreeGrafter"/>
</dbReference>
<dbReference type="InterPro" id="IPR052256">
    <property type="entry name" value="E3_ubiquitin-ligase_CHFR"/>
</dbReference>
<dbReference type="PANTHER" id="PTHR16079">
    <property type="entry name" value="UBIQUITIN LIGASE PROTEIN CHFR"/>
    <property type="match status" value="1"/>
</dbReference>
<dbReference type="AlphaFoldDB" id="A0A4Y7QN24"/>
<reference evidence="1 2" key="1">
    <citation type="submission" date="2018-06" db="EMBL/GenBank/DDBJ databases">
        <title>A transcriptomic atlas of mushroom development highlights an independent origin of complex multicellularity.</title>
        <authorList>
            <consortium name="DOE Joint Genome Institute"/>
            <person name="Krizsan K."/>
            <person name="Almasi E."/>
            <person name="Merenyi Z."/>
            <person name="Sahu N."/>
            <person name="Viragh M."/>
            <person name="Koszo T."/>
            <person name="Mondo S."/>
            <person name="Kiss B."/>
            <person name="Balint B."/>
            <person name="Kues U."/>
            <person name="Barry K."/>
            <person name="Hegedus J.C."/>
            <person name="Henrissat B."/>
            <person name="Johnson J."/>
            <person name="Lipzen A."/>
            <person name="Ohm R."/>
            <person name="Nagy I."/>
            <person name="Pangilinan J."/>
            <person name="Yan J."/>
            <person name="Xiong Y."/>
            <person name="Grigoriev I.V."/>
            <person name="Hibbett D.S."/>
            <person name="Nagy L.G."/>
        </authorList>
    </citation>
    <scope>NUCLEOTIDE SEQUENCE [LARGE SCALE GENOMIC DNA]</scope>
    <source>
        <strain evidence="1 2">SZMC22713</strain>
    </source>
</reference>
<dbReference type="Proteomes" id="UP000294933">
    <property type="component" value="Unassembled WGS sequence"/>
</dbReference>
<sequence>MPAQFKNLALDIRDYLLTCLPDFETLRSAVLASRGLHEAYVLRSKSIMHCVVSSEIGPAWPFALVLARMRDEPWEGCTDGLIVNDWIEDSQITGREAFELIRVSKIAKQFEDMFSNREKDRTSKTSVLSDAESYRFQRALYKLWWIREIYAADGEDNLDRPEYMQHCKVELLGADTLTELLELDRVWHFLADIVKWLRLSHGPTEDDDFQQVLMVKPESFLEAYETFDFGIILDDSQDAPNPVLREFLEDRGVEPGCWIDSPDDAVLVDEILGEDDTCDKCNAEEGLNLWGEPNWSWLRGHLPPDRLPAFLPGYLGQNFTTKAELVNLTKDKGFRYEEMIKEMFEGQIDTEEYKTDGWYCWTCLTQFFKKELYSWFVNWKRKEGHVFQPEDCWYGWNCRTQRHKLSHASRLNHFCAPTRGDQHDD</sequence>
<evidence type="ECO:0008006" key="3">
    <source>
        <dbReference type="Google" id="ProtNLM"/>
    </source>
</evidence>
<proteinExistence type="predicted"/>
<dbReference type="GO" id="GO:0016567">
    <property type="term" value="P:protein ubiquitination"/>
    <property type="evidence" value="ECO:0007669"/>
    <property type="project" value="TreeGrafter"/>
</dbReference>
<dbReference type="OrthoDB" id="2745518at2759"/>
<keyword evidence="2" id="KW-1185">Reference proteome</keyword>
<dbReference type="GO" id="GO:0006511">
    <property type="term" value="P:ubiquitin-dependent protein catabolic process"/>
    <property type="evidence" value="ECO:0007669"/>
    <property type="project" value="TreeGrafter"/>
</dbReference>
<dbReference type="PANTHER" id="PTHR16079:SF4">
    <property type="entry name" value="E3 UBIQUITIN-PROTEIN LIGASE CHFR"/>
    <property type="match status" value="1"/>
</dbReference>
<name>A0A4Y7QN24_9AGAM</name>
<dbReference type="EMBL" id="ML170157">
    <property type="protein sequence ID" value="TDL28786.1"/>
    <property type="molecule type" value="Genomic_DNA"/>
</dbReference>
<accession>A0A4Y7QN24</accession>
<evidence type="ECO:0000313" key="2">
    <source>
        <dbReference type="Proteomes" id="UP000294933"/>
    </source>
</evidence>
<organism evidence="1 2">
    <name type="scientific">Rickenella mellea</name>
    <dbReference type="NCBI Taxonomy" id="50990"/>
    <lineage>
        <taxon>Eukaryota</taxon>
        <taxon>Fungi</taxon>
        <taxon>Dikarya</taxon>
        <taxon>Basidiomycota</taxon>
        <taxon>Agaricomycotina</taxon>
        <taxon>Agaricomycetes</taxon>
        <taxon>Hymenochaetales</taxon>
        <taxon>Rickenellaceae</taxon>
        <taxon>Rickenella</taxon>
    </lineage>
</organism>
<dbReference type="STRING" id="50990.A0A4Y7QN24"/>
<evidence type="ECO:0000313" key="1">
    <source>
        <dbReference type="EMBL" id="TDL28786.1"/>
    </source>
</evidence>
<dbReference type="GO" id="GO:0004842">
    <property type="term" value="F:ubiquitin-protein transferase activity"/>
    <property type="evidence" value="ECO:0007669"/>
    <property type="project" value="TreeGrafter"/>
</dbReference>
<gene>
    <name evidence="1" type="ORF">BD410DRAFT_893725</name>
</gene>
<protein>
    <recommendedName>
        <fullName evidence="3">Aprataxin and PNK-like factor PBZ domain-containing protein</fullName>
    </recommendedName>
</protein>
<dbReference type="VEuPathDB" id="FungiDB:BD410DRAFT_893725"/>